<evidence type="ECO:0000313" key="1">
    <source>
        <dbReference type="EMBL" id="JAP92374.1"/>
    </source>
</evidence>
<protein>
    <submittedName>
        <fullName evidence="1">Uncharacterized protein</fullName>
    </submittedName>
</protein>
<sequence length="262" mass="30999">RIQDETLETRLFNDAASTKKKDRHGALINKKSSDDKARLIVIELCGLLKIEQQKGMMAINVYKEYQLASQPFKTLRARPLPVVIAASLYCALCMDDKGINLDMHPNKRLRLEQYCEDKGKNKKTSAFEQQLDDIQKYVKFENMISVEKYIQEVRVRLNWPAYIARNILLLRKIFLKHEEELVPDKMDVQQYTAMLYYMMTLSFEFNGKTYRGFQQDKQKDIFEQFIVTEDFLKKVILEIFNPEKELVAQVFEQTQKQKEEDE</sequence>
<feature type="non-terminal residue" evidence="1">
    <location>
        <position position="1"/>
    </location>
</feature>
<dbReference type="AlphaFoldDB" id="A0A146K8W9"/>
<gene>
    <name evidence="1" type="ORF">TPC1_15709</name>
</gene>
<organism evidence="1">
    <name type="scientific">Trepomonas sp. PC1</name>
    <dbReference type="NCBI Taxonomy" id="1076344"/>
    <lineage>
        <taxon>Eukaryota</taxon>
        <taxon>Metamonada</taxon>
        <taxon>Diplomonadida</taxon>
        <taxon>Hexamitidae</taxon>
        <taxon>Hexamitinae</taxon>
        <taxon>Trepomonas</taxon>
    </lineage>
</organism>
<dbReference type="EMBL" id="GDID01004232">
    <property type="protein sequence ID" value="JAP92374.1"/>
    <property type="molecule type" value="Transcribed_RNA"/>
</dbReference>
<reference evidence="1" key="1">
    <citation type="submission" date="2015-07" db="EMBL/GenBank/DDBJ databases">
        <title>Adaptation to a free-living lifestyle via gene acquisitions in the diplomonad Trepomonas sp. PC1.</title>
        <authorList>
            <person name="Xu F."/>
            <person name="Jerlstrom-Hultqvist J."/>
            <person name="Kolisko M."/>
            <person name="Simpson A.G.B."/>
            <person name="Roger A.J."/>
            <person name="Svard S.G."/>
            <person name="Andersson J.O."/>
        </authorList>
    </citation>
    <scope>NUCLEOTIDE SEQUENCE</scope>
    <source>
        <strain evidence="1">PC1</strain>
    </source>
</reference>
<accession>A0A146K8W9</accession>
<name>A0A146K8W9_9EUKA</name>
<proteinExistence type="predicted"/>